<evidence type="ECO:0000256" key="5">
    <source>
        <dbReference type="ARBA" id="ARBA00023145"/>
    </source>
</evidence>
<keyword evidence="7" id="KW-0812">Transmembrane</keyword>
<dbReference type="PROSITE" id="PS00139">
    <property type="entry name" value="THIOL_PROTEASE_CYS"/>
    <property type="match status" value="1"/>
</dbReference>
<dbReference type="FunFam" id="3.90.70.10:FF:000006">
    <property type="entry name" value="Cathepsin S"/>
    <property type="match status" value="1"/>
</dbReference>
<evidence type="ECO:0000259" key="8">
    <source>
        <dbReference type="SMART" id="SM00645"/>
    </source>
</evidence>
<dbReference type="InterPro" id="IPR013128">
    <property type="entry name" value="Peptidase_C1A"/>
</dbReference>
<evidence type="ECO:0000256" key="3">
    <source>
        <dbReference type="ARBA" id="ARBA00022801"/>
    </source>
</evidence>
<dbReference type="AlphaFoldDB" id="A0A9P0G661"/>
<dbReference type="SUPFAM" id="SSF54001">
    <property type="entry name" value="Cysteine proteinases"/>
    <property type="match status" value="1"/>
</dbReference>
<feature type="domain" description="Cathepsin propeptide inhibitor" evidence="9">
    <location>
        <begin position="63"/>
        <end position="123"/>
    </location>
</feature>
<sequence>MLDIKAEGFRREHQSQILSQAQFFDVNKILIIIFLDIILKMKLFLYLFAIIATSQALTDKDEWINFKAKHGKIYKSSIEEIKRFSIFQSNLRRIESHNTKEERGFSSFRMGVTKFADLTRHEFKDMMKLSKRQKPKSYGSIRKFDDTKDIPAEVDWSKKGAVTEIKDQGQCGSCWSFSATGTIEGANFIKTGKLISLSEQNLVDCDSDCYGCGGGYMIDALKYVQKNGIMAEDKYPYKAEDEKCRFNSSEVAVKISSFTQIKSGDENDLQQKVALVGPVSVAIDASWNFQLYSSGVLDDDSCENSEESLDHGVLAVGYGTKHGQDYWIVKNSWGEDWGIKGYVWMSRNKNNQCGIATDAVIAIA</sequence>
<reference evidence="10" key="1">
    <citation type="submission" date="2022-01" db="EMBL/GenBank/DDBJ databases">
        <authorList>
            <person name="King R."/>
        </authorList>
    </citation>
    <scope>NUCLEOTIDE SEQUENCE</scope>
</reference>
<comment type="similarity">
    <text evidence="1">Belongs to the peptidase C1 family.</text>
</comment>
<dbReference type="PANTHER" id="PTHR12411">
    <property type="entry name" value="CYSTEINE PROTEASE FAMILY C1-RELATED"/>
    <property type="match status" value="1"/>
</dbReference>
<evidence type="ECO:0000256" key="2">
    <source>
        <dbReference type="ARBA" id="ARBA00022670"/>
    </source>
</evidence>
<dbReference type="InterPro" id="IPR000668">
    <property type="entry name" value="Peptidase_C1A_C"/>
</dbReference>
<dbReference type="InterPro" id="IPR000169">
    <property type="entry name" value="Pept_cys_AS"/>
</dbReference>
<gene>
    <name evidence="10" type="ORF">PSYICH_LOCUS214</name>
</gene>
<dbReference type="SMART" id="SM00848">
    <property type="entry name" value="Inhibitor_I29"/>
    <property type="match status" value="1"/>
</dbReference>
<dbReference type="InterPro" id="IPR039417">
    <property type="entry name" value="Peptidase_C1A_papain-like"/>
</dbReference>
<dbReference type="InterPro" id="IPR038765">
    <property type="entry name" value="Papain-like_cys_pep_sf"/>
</dbReference>
<dbReference type="CDD" id="cd02248">
    <property type="entry name" value="Peptidase_C1A"/>
    <property type="match status" value="1"/>
</dbReference>
<evidence type="ECO:0000256" key="4">
    <source>
        <dbReference type="ARBA" id="ARBA00022807"/>
    </source>
</evidence>
<feature type="transmembrane region" description="Helical" evidence="7">
    <location>
        <begin position="29"/>
        <end position="52"/>
    </location>
</feature>
<evidence type="ECO:0000256" key="7">
    <source>
        <dbReference type="SAM" id="Phobius"/>
    </source>
</evidence>
<keyword evidence="3" id="KW-0378">Hydrolase</keyword>
<dbReference type="Gene3D" id="3.90.70.10">
    <property type="entry name" value="Cysteine proteinases"/>
    <property type="match status" value="1"/>
</dbReference>
<dbReference type="Pfam" id="PF08246">
    <property type="entry name" value="Inhibitor_I29"/>
    <property type="match status" value="1"/>
</dbReference>
<dbReference type="Pfam" id="PF00112">
    <property type="entry name" value="Peptidase_C1"/>
    <property type="match status" value="1"/>
</dbReference>
<keyword evidence="5" id="KW-0865">Zymogen</keyword>
<name>A0A9P0G661_9CUCU</name>
<keyword evidence="7" id="KW-1133">Transmembrane helix</keyword>
<dbReference type="SMART" id="SM00645">
    <property type="entry name" value="Pept_C1"/>
    <property type="match status" value="1"/>
</dbReference>
<feature type="domain" description="Peptidase C1A papain C-terminal" evidence="8">
    <location>
        <begin position="150"/>
        <end position="363"/>
    </location>
</feature>
<dbReference type="Proteomes" id="UP001153636">
    <property type="component" value="Chromosome 1"/>
</dbReference>
<dbReference type="InterPro" id="IPR025661">
    <property type="entry name" value="Pept_asp_AS"/>
</dbReference>
<keyword evidence="2" id="KW-0645">Protease</keyword>
<dbReference type="PRINTS" id="PR00705">
    <property type="entry name" value="PAPAIN"/>
</dbReference>
<dbReference type="OrthoDB" id="10253408at2759"/>
<evidence type="ECO:0000256" key="6">
    <source>
        <dbReference type="ARBA" id="ARBA00023157"/>
    </source>
</evidence>
<evidence type="ECO:0000256" key="1">
    <source>
        <dbReference type="ARBA" id="ARBA00008455"/>
    </source>
</evidence>
<keyword evidence="7" id="KW-0472">Membrane</keyword>
<dbReference type="EMBL" id="OV651813">
    <property type="protein sequence ID" value="CAH1099426.1"/>
    <property type="molecule type" value="Genomic_DNA"/>
</dbReference>
<dbReference type="GO" id="GO:0006508">
    <property type="term" value="P:proteolysis"/>
    <property type="evidence" value="ECO:0007669"/>
    <property type="project" value="UniProtKB-KW"/>
</dbReference>
<dbReference type="InterPro" id="IPR025660">
    <property type="entry name" value="Pept_his_AS"/>
</dbReference>
<evidence type="ECO:0000313" key="10">
    <source>
        <dbReference type="EMBL" id="CAH1099426.1"/>
    </source>
</evidence>
<organism evidence="10 11">
    <name type="scientific">Psylliodes chrysocephalus</name>
    <dbReference type="NCBI Taxonomy" id="3402493"/>
    <lineage>
        <taxon>Eukaryota</taxon>
        <taxon>Metazoa</taxon>
        <taxon>Ecdysozoa</taxon>
        <taxon>Arthropoda</taxon>
        <taxon>Hexapoda</taxon>
        <taxon>Insecta</taxon>
        <taxon>Pterygota</taxon>
        <taxon>Neoptera</taxon>
        <taxon>Endopterygota</taxon>
        <taxon>Coleoptera</taxon>
        <taxon>Polyphaga</taxon>
        <taxon>Cucujiformia</taxon>
        <taxon>Chrysomeloidea</taxon>
        <taxon>Chrysomelidae</taxon>
        <taxon>Galerucinae</taxon>
        <taxon>Alticini</taxon>
        <taxon>Psylliodes</taxon>
    </lineage>
</organism>
<dbReference type="PROSITE" id="PS00640">
    <property type="entry name" value="THIOL_PROTEASE_ASN"/>
    <property type="match status" value="1"/>
</dbReference>
<evidence type="ECO:0000259" key="9">
    <source>
        <dbReference type="SMART" id="SM00848"/>
    </source>
</evidence>
<accession>A0A9P0G661</accession>
<proteinExistence type="inferred from homology"/>
<evidence type="ECO:0000313" key="11">
    <source>
        <dbReference type="Proteomes" id="UP001153636"/>
    </source>
</evidence>
<keyword evidence="11" id="KW-1185">Reference proteome</keyword>
<dbReference type="InterPro" id="IPR013201">
    <property type="entry name" value="Prot_inhib_I29"/>
</dbReference>
<dbReference type="GO" id="GO:0008234">
    <property type="term" value="F:cysteine-type peptidase activity"/>
    <property type="evidence" value="ECO:0007669"/>
    <property type="project" value="UniProtKB-KW"/>
</dbReference>
<keyword evidence="6" id="KW-1015">Disulfide bond</keyword>
<dbReference type="PROSITE" id="PS00639">
    <property type="entry name" value="THIOL_PROTEASE_HIS"/>
    <property type="match status" value="1"/>
</dbReference>
<keyword evidence="4" id="KW-0788">Thiol protease</keyword>
<protein>
    <submittedName>
        <fullName evidence="10">Uncharacterized protein</fullName>
    </submittedName>
</protein>